<gene>
    <name evidence="1" type="ORF">BV22DRAFT_1012355</name>
</gene>
<name>A0ACB8BGD7_9AGAM</name>
<organism evidence="1 2">
    <name type="scientific">Leucogyrophana mollusca</name>
    <dbReference type="NCBI Taxonomy" id="85980"/>
    <lineage>
        <taxon>Eukaryota</taxon>
        <taxon>Fungi</taxon>
        <taxon>Dikarya</taxon>
        <taxon>Basidiomycota</taxon>
        <taxon>Agaricomycotina</taxon>
        <taxon>Agaricomycetes</taxon>
        <taxon>Agaricomycetidae</taxon>
        <taxon>Boletales</taxon>
        <taxon>Boletales incertae sedis</taxon>
        <taxon>Leucogyrophana</taxon>
    </lineage>
</organism>
<dbReference type="Proteomes" id="UP000790709">
    <property type="component" value="Unassembled WGS sequence"/>
</dbReference>
<evidence type="ECO:0000313" key="2">
    <source>
        <dbReference type="Proteomes" id="UP000790709"/>
    </source>
</evidence>
<accession>A0ACB8BGD7</accession>
<dbReference type="EMBL" id="MU266414">
    <property type="protein sequence ID" value="KAH7924865.1"/>
    <property type="molecule type" value="Genomic_DNA"/>
</dbReference>
<comment type="caution">
    <text evidence="1">The sequence shown here is derived from an EMBL/GenBank/DDBJ whole genome shotgun (WGS) entry which is preliminary data.</text>
</comment>
<proteinExistence type="predicted"/>
<evidence type="ECO:0000313" key="1">
    <source>
        <dbReference type="EMBL" id="KAH7924865.1"/>
    </source>
</evidence>
<reference evidence="1" key="1">
    <citation type="journal article" date="2021" name="New Phytol.">
        <title>Evolutionary innovations through gain and loss of genes in the ectomycorrhizal Boletales.</title>
        <authorList>
            <person name="Wu G."/>
            <person name="Miyauchi S."/>
            <person name="Morin E."/>
            <person name="Kuo A."/>
            <person name="Drula E."/>
            <person name="Varga T."/>
            <person name="Kohler A."/>
            <person name="Feng B."/>
            <person name="Cao Y."/>
            <person name="Lipzen A."/>
            <person name="Daum C."/>
            <person name="Hundley H."/>
            <person name="Pangilinan J."/>
            <person name="Johnson J."/>
            <person name="Barry K."/>
            <person name="LaButti K."/>
            <person name="Ng V."/>
            <person name="Ahrendt S."/>
            <person name="Min B."/>
            <person name="Choi I.G."/>
            <person name="Park H."/>
            <person name="Plett J.M."/>
            <person name="Magnuson J."/>
            <person name="Spatafora J.W."/>
            <person name="Nagy L.G."/>
            <person name="Henrissat B."/>
            <person name="Grigoriev I.V."/>
            <person name="Yang Z.L."/>
            <person name="Xu J."/>
            <person name="Martin F.M."/>
        </authorList>
    </citation>
    <scope>NUCLEOTIDE SEQUENCE</scope>
    <source>
        <strain evidence="1">KUC20120723A-06</strain>
    </source>
</reference>
<keyword evidence="2" id="KW-1185">Reference proteome</keyword>
<protein>
    <submittedName>
        <fullName evidence="1">Uncharacterized protein</fullName>
    </submittedName>
</protein>
<sequence>MGGYDQLCILCGIAPSGGPSQLFTDPCDEADSLAAQIASKIILADPSQDYSSIFQIAQDALLETDETEWVPKGIRDWSGFQTCVAVGYFDNEDGAACLFPDDQGRDSLFPDGSKVQLRHVSDGSAGGFTSILSDTADANGQFKKACLTHCTSRDPKNPNFFVSEACYHYLEAWITASALPPQCSDVPYTPGLNFAGELYEIVNSRTEVRERLKGLLPCINYSGIEETCEQYQEDFQPSSQGFQHIASGIEEGLTGEDLLPHLIQDFQCWMFMRPDIWPSPPDSGAGSELPDFTHYHLGMDSKDVLFDNMSADVLLTIARDLPLPSYFALSATCKSLRRRLTGPVFLDCVLKKMMALGPLRWIMPIGTIAGETDRAFSIAKEWLKPAISDDQGSDTGSNSTVAKDDYAERHLFHSTDFPALAFLHACFASDSMRNRQRLWGIAKQFEVLWRDFRLHGWEVDRFRHSY</sequence>